<accession>A0A0D2FAU4</accession>
<dbReference type="EMBL" id="KN846960">
    <property type="protein sequence ID" value="KIW65118.1"/>
    <property type="molecule type" value="Genomic_DNA"/>
</dbReference>
<name>A0A0D2FAU4_9EURO</name>
<gene>
    <name evidence="2" type="ORF">PV04_07401</name>
</gene>
<dbReference type="InterPro" id="IPR053203">
    <property type="entry name" value="Cisplatin_resist-associated"/>
</dbReference>
<dbReference type="PANTHER" id="PTHR34693">
    <property type="entry name" value="PROTEIN PAR32"/>
    <property type="match status" value="1"/>
</dbReference>
<reference evidence="2 3" key="1">
    <citation type="submission" date="2015-01" db="EMBL/GenBank/DDBJ databases">
        <title>The Genome Sequence of Capronia semiimmersa CBS27337.</title>
        <authorList>
            <consortium name="The Broad Institute Genomics Platform"/>
            <person name="Cuomo C."/>
            <person name="de Hoog S."/>
            <person name="Gorbushina A."/>
            <person name="Stielow B."/>
            <person name="Teixiera M."/>
            <person name="Abouelleil A."/>
            <person name="Chapman S.B."/>
            <person name="Priest M."/>
            <person name="Young S.K."/>
            <person name="Wortman J."/>
            <person name="Nusbaum C."/>
            <person name="Birren B."/>
        </authorList>
    </citation>
    <scope>NUCLEOTIDE SEQUENCE [LARGE SCALE GENOMIC DNA]</scope>
    <source>
        <strain evidence="2 3">CBS 27337</strain>
    </source>
</reference>
<dbReference type="Pfam" id="PF12223">
    <property type="entry name" value="DUF3602"/>
    <property type="match status" value="1"/>
</dbReference>
<evidence type="ECO:0000256" key="1">
    <source>
        <dbReference type="SAM" id="MobiDB-lite"/>
    </source>
</evidence>
<evidence type="ECO:0000313" key="3">
    <source>
        <dbReference type="Proteomes" id="UP000054266"/>
    </source>
</evidence>
<dbReference type="Proteomes" id="UP000054266">
    <property type="component" value="Unassembled WGS sequence"/>
</dbReference>
<evidence type="ECO:0000313" key="2">
    <source>
        <dbReference type="EMBL" id="KIW65118.1"/>
    </source>
</evidence>
<proteinExistence type="predicted"/>
<dbReference type="PANTHER" id="PTHR34693:SF3">
    <property type="match status" value="1"/>
</dbReference>
<sequence>MANVSHGRGGAANIAPDEQTYVDGEIVREGPVGNQGDGPYSAGRGGAGNIDHEGSKVHTAPADTDVIPETATRIAKEESHHVGRGGAGNEAHVHEKKATFLDKVKGFFGSSAKK</sequence>
<feature type="region of interest" description="Disordered" evidence="1">
    <location>
        <begin position="1"/>
        <end position="65"/>
    </location>
</feature>
<protein>
    <submittedName>
        <fullName evidence="2">Uncharacterized protein</fullName>
    </submittedName>
</protein>
<dbReference type="HOGENOM" id="CLU_115686_1_0_1"/>
<dbReference type="AlphaFoldDB" id="A0A0D2FAU4"/>
<dbReference type="InterPro" id="IPR022024">
    <property type="entry name" value="DUF3602"/>
</dbReference>
<organism evidence="2 3">
    <name type="scientific">Phialophora macrospora</name>
    <dbReference type="NCBI Taxonomy" id="1851006"/>
    <lineage>
        <taxon>Eukaryota</taxon>
        <taxon>Fungi</taxon>
        <taxon>Dikarya</taxon>
        <taxon>Ascomycota</taxon>
        <taxon>Pezizomycotina</taxon>
        <taxon>Eurotiomycetes</taxon>
        <taxon>Chaetothyriomycetidae</taxon>
        <taxon>Chaetothyriales</taxon>
        <taxon>Herpotrichiellaceae</taxon>
        <taxon>Phialophora</taxon>
    </lineage>
</organism>
<keyword evidence="3" id="KW-1185">Reference proteome</keyword>